<feature type="compositionally biased region" description="Basic residues" evidence="1">
    <location>
        <begin position="36"/>
        <end position="45"/>
    </location>
</feature>
<geneLocation type="plasmid" evidence="3 4">
    <name>lp129</name>
</geneLocation>
<protein>
    <submittedName>
        <fullName evidence="3">Uncharacterized protein</fullName>
    </submittedName>
</protein>
<sequence>MKLYRILLILLVILMSCSQQSSKDKDKEKPGATKTGNKRKQKGIKYNKLDEKSVDDETSDNNAGKEGEIKDNNAGKEDNSGDIKEETLYAMLEKKVKELRGKYERAKNKFNEEGHSFPNKEERSSLFPNIQDPKERTEKVFLSEKYSFVNIVKMMRQQFYNDFPDLMDDTYAGLEYDTGLLTEVDKMITKLNHENQGGDPYWFYNYFLNRIGAVGEFNRRVLYGYLSDATLAKLKSGNDADIEKANKLLDKFMKKKADLVELIKSQIKAVENKEKRSDFYVKFMKPRQTEMEYVYEELKESRKNIEEFCLRLNK</sequence>
<dbReference type="OrthoDB" id="351117at2"/>
<keyword evidence="2" id="KW-0732">Signal</keyword>
<evidence type="ECO:0000313" key="4">
    <source>
        <dbReference type="Proteomes" id="UP000275571"/>
    </source>
</evidence>
<name>A0A386PMR6_9SPIR</name>
<reference evidence="3 4" key="1">
    <citation type="journal article" date="2018" name="Infect. Genet. Evol.">
        <title>Genome-wide analysis of Borrelia turcica and 'Candidatus Borrelia tachyglossi' shows relapsing fever-like genomes with unique genomic links to Lyme disease Borrelia.</title>
        <authorList>
            <person name="Gofton A.W."/>
            <person name="Margos G."/>
            <person name="Fingerle V."/>
            <person name="Hepner S."/>
            <person name="Loh S.M."/>
            <person name="Ryan U."/>
            <person name="Irwin P."/>
            <person name="Oskam C.L."/>
        </authorList>
    </citation>
    <scope>NUCLEOTIDE SEQUENCE [LARGE SCALE GENOMIC DNA]</scope>
    <source>
        <strain evidence="3 4">IST7</strain>
        <plasmid evidence="3">lp129</plasmid>
    </source>
</reference>
<dbReference type="AlphaFoldDB" id="A0A386PMR6"/>
<gene>
    <name evidence="3" type="ORF">DB313_04935</name>
</gene>
<feature type="region of interest" description="Disordered" evidence="1">
    <location>
        <begin position="20"/>
        <end position="82"/>
    </location>
</feature>
<dbReference type="PROSITE" id="PS51257">
    <property type="entry name" value="PROKAR_LIPOPROTEIN"/>
    <property type="match status" value="1"/>
</dbReference>
<organism evidence="3 4">
    <name type="scientific">Borrelia turcica IST7</name>
    <dbReference type="NCBI Taxonomy" id="1104446"/>
    <lineage>
        <taxon>Bacteria</taxon>
        <taxon>Pseudomonadati</taxon>
        <taxon>Spirochaetota</taxon>
        <taxon>Spirochaetia</taxon>
        <taxon>Spirochaetales</taxon>
        <taxon>Borreliaceae</taxon>
        <taxon>Borrelia</taxon>
    </lineage>
</organism>
<dbReference type="EMBL" id="CP028885">
    <property type="protein sequence ID" value="AYE36846.1"/>
    <property type="molecule type" value="Genomic_DNA"/>
</dbReference>
<dbReference type="RefSeq" id="WP_120104766.1">
    <property type="nucleotide sequence ID" value="NZ_CP028885.1"/>
</dbReference>
<evidence type="ECO:0000256" key="2">
    <source>
        <dbReference type="SAM" id="SignalP"/>
    </source>
</evidence>
<keyword evidence="3" id="KW-0614">Plasmid</keyword>
<keyword evidence="4" id="KW-1185">Reference proteome</keyword>
<dbReference type="Proteomes" id="UP000275571">
    <property type="component" value="Plasmid lp129"/>
</dbReference>
<dbReference type="KEGG" id="btur:DB313_04935"/>
<proteinExistence type="predicted"/>
<accession>A0A386PMR6</accession>
<feature type="compositionally biased region" description="Basic and acidic residues" evidence="1">
    <location>
        <begin position="63"/>
        <end position="82"/>
    </location>
</feature>
<feature type="compositionally biased region" description="Basic and acidic residues" evidence="1">
    <location>
        <begin position="22"/>
        <end position="31"/>
    </location>
</feature>
<feature type="chain" id="PRO_5017180881" evidence="2">
    <location>
        <begin position="23"/>
        <end position="314"/>
    </location>
</feature>
<evidence type="ECO:0000313" key="3">
    <source>
        <dbReference type="EMBL" id="AYE36846.1"/>
    </source>
</evidence>
<evidence type="ECO:0000256" key="1">
    <source>
        <dbReference type="SAM" id="MobiDB-lite"/>
    </source>
</evidence>
<feature type="signal peptide" evidence="2">
    <location>
        <begin position="1"/>
        <end position="22"/>
    </location>
</feature>